<accession>A0AAN9K4T5</accession>
<keyword evidence="2" id="KW-1185">Reference proteome</keyword>
<protein>
    <submittedName>
        <fullName evidence="1">Uncharacterized protein</fullName>
    </submittedName>
</protein>
<comment type="caution">
    <text evidence="1">The sequence shown here is derived from an EMBL/GenBank/DDBJ whole genome shotgun (WGS) entry which is preliminary data.</text>
</comment>
<gene>
    <name evidence="1" type="ORF">RJT34_07751</name>
</gene>
<name>A0AAN9K4T5_CLITE</name>
<dbReference type="AlphaFoldDB" id="A0AAN9K4T5"/>
<reference evidence="1 2" key="1">
    <citation type="submission" date="2024-01" db="EMBL/GenBank/DDBJ databases">
        <title>The genomes of 5 underutilized Papilionoideae crops provide insights into root nodulation and disease resistance.</title>
        <authorList>
            <person name="Yuan L."/>
        </authorList>
    </citation>
    <scope>NUCLEOTIDE SEQUENCE [LARGE SCALE GENOMIC DNA]</scope>
    <source>
        <strain evidence="1">LY-2023</strain>
        <tissue evidence="1">Leaf</tissue>
    </source>
</reference>
<evidence type="ECO:0000313" key="1">
    <source>
        <dbReference type="EMBL" id="KAK7310313.1"/>
    </source>
</evidence>
<evidence type="ECO:0000313" key="2">
    <source>
        <dbReference type="Proteomes" id="UP001359559"/>
    </source>
</evidence>
<proteinExistence type="predicted"/>
<dbReference type="EMBL" id="JAYKXN010000002">
    <property type="protein sequence ID" value="KAK7310313.1"/>
    <property type="molecule type" value="Genomic_DNA"/>
</dbReference>
<dbReference type="Proteomes" id="UP001359559">
    <property type="component" value="Unassembled WGS sequence"/>
</dbReference>
<sequence>MQAQLLRASGGTTTRDIFRQQLTLRNSLMPSLTHRVSKGFEYPFMNIGGNNENCTRSHFSQVDGIGAPRPSPLSEQPVNQVEINSDDEYDGRIHSFPYKKNGPYTCSKCMQVFDTSQRFAAYDAAFAPAPERFGQGVTVKVEDVEGEGEYGIAHSSVKIKSEHIDA</sequence>
<organism evidence="1 2">
    <name type="scientific">Clitoria ternatea</name>
    <name type="common">Butterfly pea</name>
    <dbReference type="NCBI Taxonomy" id="43366"/>
    <lineage>
        <taxon>Eukaryota</taxon>
        <taxon>Viridiplantae</taxon>
        <taxon>Streptophyta</taxon>
        <taxon>Embryophyta</taxon>
        <taxon>Tracheophyta</taxon>
        <taxon>Spermatophyta</taxon>
        <taxon>Magnoliopsida</taxon>
        <taxon>eudicotyledons</taxon>
        <taxon>Gunneridae</taxon>
        <taxon>Pentapetalae</taxon>
        <taxon>rosids</taxon>
        <taxon>fabids</taxon>
        <taxon>Fabales</taxon>
        <taxon>Fabaceae</taxon>
        <taxon>Papilionoideae</taxon>
        <taxon>50 kb inversion clade</taxon>
        <taxon>NPAAA clade</taxon>
        <taxon>indigoferoid/millettioid clade</taxon>
        <taxon>Phaseoleae</taxon>
        <taxon>Clitoria</taxon>
    </lineage>
</organism>